<sequence length="430" mass="48241">MVLTHPLVIVSFDALGAEDVAQHLDMMPNLAQLIQRGAHVKKVEGIYPTLTYPSHTSIMTGVYPAKHGIVNNTKIQPERGDSPDWYWYAKDIQVPTLFDLAHQKGLKTAAFLWPVSAKAPITWNIAEIFPNRIWTNQVLVSFNASTPYFMFDMNRRFGKLRNGIKQPNLDNFITAAAVDTIKNKKPDLLAVHLVDMDAHRHQFGVRSSEAYAALKRLDAHLGELIAATKVAGNFEDTNFVVLGDHFQIDVDHMIHLNQLFAEQGWLAVTEKGLIDGDWRVLAKTTDGSTYVYIKDDSLQGKVRSIVNQVQGVEAIYQTSDLIKWHINPDAAFIVEAQNGYFFTDEVNRPAVVEATNDADLGTSDRYKAVHGFRPDKPDYQTTLVLAGPDIEHITIDDARLVDEAPTFARLLDVEFENVLDGIPLEKVIKR</sequence>
<evidence type="ECO:0000313" key="2">
    <source>
        <dbReference type="Proteomes" id="UP000192288"/>
    </source>
</evidence>
<organism evidence="1 2">
    <name type="scientific">Leuconostoc pseudomesenteroides</name>
    <dbReference type="NCBI Taxonomy" id="33968"/>
    <lineage>
        <taxon>Bacteria</taxon>
        <taxon>Bacillati</taxon>
        <taxon>Bacillota</taxon>
        <taxon>Bacilli</taxon>
        <taxon>Lactobacillales</taxon>
        <taxon>Lactobacillaceae</taxon>
        <taxon>Leuconostoc</taxon>
    </lineage>
</organism>
<dbReference type="PANTHER" id="PTHR10151:SF120">
    <property type="entry name" value="BIS(5'-ADENOSYL)-TRIPHOSPHATASE"/>
    <property type="match status" value="1"/>
</dbReference>
<dbReference type="Pfam" id="PF01663">
    <property type="entry name" value="Phosphodiest"/>
    <property type="match status" value="1"/>
</dbReference>
<dbReference type="EMBL" id="MPLS01000008">
    <property type="protein sequence ID" value="ORI98120.1"/>
    <property type="molecule type" value="Genomic_DNA"/>
</dbReference>
<dbReference type="Gene3D" id="3.40.720.10">
    <property type="entry name" value="Alkaline Phosphatase, subunit A"/>
    <property type="match status" value="1"/>
</dbReference>
<evidence type="ECO:0000313" key="1">
    <source>
        <dbReference type="EMBL" id="ORI98120.1"/>
    </source>
</evidence>
<dbReference type="RefSeq" id="WP_080519231.1">
    <property type="nucleotide sequence ID" value="NZ_MPLS01000008.1"/>
</dbReference>
<protein>
    <submittedName>
        <fullName evidence="1">Alkaline phosphatase family protein</fullName>
    </submittedName>
</protein>
<dbReference type="GO" id="GO:0016787">
    <property type="term" value="F:hydrolase activity"/>
    <property type="evidence" value="ECO:0007669"/>
    <property type="project" value="UniProtKB-ARBA"/>
</dbReference>
<comment type="caution">
    <text evidence="1">The sequence shown here is derived from an EMBL/GenBank/DDBJ whole genome shotgun (WGS) entry which is preliminary data.</text>
</comment>
<gene>
    <name evidence="1" type="ORF">BMR96_03365</name>
</gene>
<dbReference type="PANTHER" id="PTHR10151">
    <property type="entry name" value="ECTONUCLEOTIDE PYROPHOSPHATASE/PHOSPHODIESTERASE"/>
    <property type="match status" value="1"/>
</dbReference>
<dbReference type="AlphaFoldDB" id="A0A1X0VEJ7"/>
<proteinExistence type="predicted"/>
<name>A0A1X0VEJ7_LEUPS</name>
<dbReference type="Proteomes" id="UP000192288">
    <property type="component" value="Unassembled WGS sequence"/>
</dbReference>
<reference evidence="1 2" key="1">
    <citation type="journal article" date="2017" name="Front. Microbiol.">
        <title>Genomic Characterization of Dairy Associated Leuconostoc Species and Diversity of Leuconostocs in Undefined Mixed Mesophilic Starter Cultures.</title>
        <authorList>
            <person name="Frantzen C.A."/>
            <person name="Kot W."/>
            <person name="Pedersen T.B."/>
            <person name="Ardo Y.M."/>
            <person name="Broadbent J.R."/>
            <person name="Neve H."/>
            <person name="Hansen L.H."/>
            <person name="Dal Bello F."/>
            <person name="Ostlie H.M."/>
            <person name="Kleppen H.P."/>
            <person name="Vogensen F.K."/>
            <person name="Holo H."/>
        </authorList>
    </citation>
    <scope>NUCLEOTIDE SEQUENCE [LARGE SCALE GENOMIC DNA]</scope>
    <source>
        <strain evidence="1 2">LMGCF08</strain>
    </source>
</reference>
<dbReference type="InterPro" id="IPR002591">
    <property type="entry name" value="Phosphodiest/P_Trfase"/>
</dbReference>
<accession>A0A1X0VEJ7</accession>
<dbReference type="STRING" id="33968.BMS77_05345"/>
<dbReference type="CDD" id="cd16018">
    <property type="entry name" value="Enpp"/>
    <property type="match status" value="1"/>
</dbReference>
<dbReference type="SUPFAM" id="SSF53649">
    <property type="entry name" value="Alkaline phosphatase-like"/>
    <property type="match status" value="1"/>
</dbReference>
<dbReference type="InterPro" id="IPR017850">
    <property type="entry name" value="Alkaline_phosphatase_core_sf"/>
</dbReference>
<dbReference type="eggNOG" id="COG1524">
    <property type="taxonomic scope" value="Bacteria"/>
</dbReference>